<dbReference type="Pfam" id="PF08241">
    <property type="entry name" value="Methyltransf_11"/>
    <property type="match status" value="1"/>
</dbReference>
<dbReference type="Gene3D" id="3.40.50.150">
    <property type="entry name" value="Vaccinia Virus protein VP39"/>
    <property type="match status" value="1"/>
</dbReference>
<reference evidence="2 3" key="1">
    <citation type="submission" date="2023-11" db="EMBL/GenBank/DDBJ databases">
        <title>Analysis of the Genomes of Mucilaginibacter gossypii cycad 4 and M. sabulilitoris SNA2: microbes with the potential for plant growth promotion.</title>
        <authorList>
            <person name="Hirsch A.M."/>
            <person name="Humm E."/>
            <person name="Rubbi M."/>
            <person name="Del Vecchio G."/>
            <person name="Ha S.M."/>
            <person name="Pellegrini M."/>
            <person name="Gunsalus R.P."/>
        </authorList>
    </citation>
    <scope>NUCLEOTIDE SEQUENCE [LARGE SCALE GENOMIC DNA]</scope>
    <source>
        <strain evidence="2 3">SNA2</strain>
    </source>
</reference>
<dbReference type="GO" id="GO:0008168">
    <property type="term" value="F:methyltransferase activity"/>
    <property type="evidence" value="ECO:0007669"/>
    <property type="project" value="UniProtKB-KW"/>
</dbReference>
<keyword evidence="2" id="KW-0808">Transferase</keyword>
<dbReference type="SUPFAM" id="SSF53335">
    <property type="entry name" value="S-adenosyl-L-methionine-dependent methyltransferases"/>
    <property type="match status" value="1"/>
</dbReference>
<dbReference type="EC" id="2.1.-.-" evidence="2"/>
<sequence>MKQSDAIALISKGITSHLPQHWADLGCGNGTFTNALFHLLPVGSQIEAIDRQTQRLDIPVNFAIANFETDELKLTDLDGIIMANSFHFVQNKKKLIAKMKPCFSGNPTFLIVEYDTDKANSWVPYPLSFLSLCTLFTSLGYHQAIKLAERPSVYNRAKIYAALIQK</sequence>
<gene>
    <name evidence="2" type="ORF">SNE25_21470</name>
</gene>
<protein>
    <submittedName>
        <fullName evidence="2">Class I SAM-dependent methyltransferase</fullName>
        <ecNumber evidence="2">2.1.-.-</ecNumber>
    </submittedName>
</protein>
<dbReference type="Proteomes" id="UP001324380">
    <property type="component" value="Chromosome"/>
</dbReference>
<dbReference type="RefSeq" id="WP_321561056.1">
    <property type="nucleotide sequence ID" value="NZ_CP139558.1"/>
</dbReference>
<dbReference type="InterPro" id="IPR013216">
    <property type="entry name" value="Methyltransf_11"/>
</dbReference>
<evidence type="ECO:0000313" key="3">
    <source>
        <dbReference type="Proteomes" id="UP001324380"/>
    </source>
</evidence>
<feature type="domain" description="Methyltransferase type 11" evidence="1">
    <location>
        <begin position="24"/>
        <end position="100"/>
    </location>
</feature>
<evidence type="ECO:0000259" key="1">
    <source>
        <dbReference type="Pfam" id="PF08241"/>
    </source>
</evidence>
<dbReference type="EMBL" id="CP139558">
    <property type="protein sequence ID" value="WPU91890.1"/>
    <property type="molecule type" value="Genomic_DNA"/>
</dbReference>
<dbReference type="GO" id="GO:0032259">
    <property type="term" value="P:methylation"/>
    <property type="evidence" value="ECO:0007669"/>
    <property type="project" value="UniProtKB-KW"/>
</dbReference>
<organism evidence="2 3">
    <name type="scientific">Mucilaginibacter sabulilitoris</name>
    <dbReference type="NCBI Taxonomy" id="1173583"/>
    <lineage>
        <taxon>Bacteria</taxon>
        <taxon>Pseudomonadati</taxon>
        <taxon>Bacteroidota</taxon>
        <taxon>Sphingobacteriia</taxon>
        <taxon>Sphingobacteriales</taxon>
        <taxon>Sphingobacteriaceae</taxon>
        <taxon>Mucilaginibacter</taxon>
    </lineage>
</organism>
<evidence type="ECO:0000313" key="2">
    <source>
        <dbReference type="EMBL" id="WPU91890.1"/>
    </source>
</evidence>
<name>A0ABZ0TFD4_9SPHI</name>
<keyword evidence="3" id="KW-1185">Reference proteome</keyword>
<dbReference type="InterPro" id="IPR029063">
    <property type="entry name" value="SAM-dependent_MTases_sf"/>
</dbReference>
<keyword evidence="2" id="KW-0489">Methyltransferase</keyword>
<proteinExistence type="predicted"/>
<accession>A0ABZ0TFD4</accession>